<dbReference type="EMBL" id="QZWG01000007">
    <property type="protein sequence ID" value="RZC01366.1"/>
    <property type="molecule type" value="Genomic_DNA"/>
</dbReference>
<keyword evidence="3" id="KW-0238">DNA-binding</keyword>
<evidence type="ECO:0000256" key="6">
    <source>
        <dbReference type="SAM" id="Coils"/>
    </source>
</evidence>
<keyword evidence="2" id="KW-0805">Transcription regulation</keyword>
<comment type="subcellular location">
    <subcellularLocation>
        <location evidence="1">Nucleus</location>
    </subcellularLocation>
</comment>
<dbReference type="Proteomes" id="UP000289340">
    <property type="component" value="Chromosome 7"/>
</dbReference>
<keyword evidence="6" id="KW-0175">Coiled coil</keyword>
<dbReference type="PRINTS" id="PR00404">
    <property type="entry name" value="MADSDOMAIN"/>
</dbReference>
<evidence type="ECO:0000313" key="9">
    <source>
        <dbReference type="Proteomes" id="UP000289340"/>
    </source>
</evidence>
<feature type="domain" description="MADS-box" evidence="7">
    <location>
        <begin position="15"/>
        <end position="75"/>
    </location>
</feature>
<dbReference type="PANTHER" id="PTHR11945:SF448">
    <property type="entry name" value="MADS-BOX TRANSCRIPTION FACTOR FAMILY PROTEIN"/>
    <property type="match status" value="1"/>
</dbReference>
<feature type="coiled-coil region" evidence="6">
    <location>
        <begin position="97"/>
        <end position="131"/>
    </location>
</feature>
<dbReference type="Pfam" id="PF00319">
    <property type="entry name" value="SRF-TF"/>
    <property type="match status" value="1"/>
</dbReference>
<dbReference type="PROSITE" id="PS50066">
    <property type="entry name" value="MADS_BOX_2"/>
    <property type="match status" value="1"/>
</dbReference>
<dbReference type="PANTHER" id="PTHR11945">
    <property type="entry name" value="MADS BOX PROTEIN"/>
    <property type="match status" value="1"/>
</dbReference>
<dbReference type="SUPFAM" id="SSF55455">
    <property type="entry name" value="SRF-like"/>
    <property type="match status" value="1"/>
</dbReference>
<gene>
    <name evidence="8" type="ORF">D0Y65_016883</name>
</gene>
<evidence type="ECO:0000256" key="1">
    <source>
        <dbReference type="ARBA" id="ARBA00004123"/>
    </source>
</evidence>
<evidence type="ECO:0000259" key="7">
    <source>
        <dbReference type="PROSITE" id="PS50066"/>
    </source>
</evidence>
<protein>
    <submittedName>
        <fullName evidence="8">Agamous-like MADS-box protein AGL62</fullName>
    </submittedName>
</protein>
<sequence>MASSGANTATKPIKKRKRTIEIKKVEQINRRHVTFSKRKLGLFNKLTELSILCQVEAAVIITSQNGKLYTCGYPDADAVVRRYLNGGLPRRLDSACKKRQQDAIETLRLEYEATQNHLKEEQKRLQEIKETRKSSLRFPSWWNLPTEGMGLEDLEQFKTSLERLKFNLVGALQEKQMNSVPSMPHAAMLPPMSSTMVPPMPSTVVPPVPHAAMVPPMSSTMVPPMPHAAMVPPMMPPQFQSMPLLSAQRLSGNQVQDDYWRSAAIASTSSTFASNGFGSLKSYGYTT</sequence>
<organism evidence="8 9">
    <name type="scientific">Glycine soja</name>
    <name type="common">Wild soybean</name>
    <dbReference type="NCBI Taxonomy" id="3848"/>
    <lineage>
        <taxon>Eukaryota</taxon>
        <taxon>Viridiplantae</taxon>
        <taxon>Streptophyta</taxon>
        <taxon>Embryophyta</taxon>
        <taxon>Tracheophyta</taxon>
        <taxon>Spermatophyta</taxon>
        <taxon>Magnoliopsida</taxon>
        <taxon>eudicotyledons</taxon>
        <taxon>Gunneridae</taxon>
        <taxon>Pentapetalae</taxon>
        <taxon>rosids</taxon>
        <taxon>fabids</taxon>
        <taxon>Fabales</taxon>
        <taxon>Fabaceae</taxon>
        <taxon>Papilionoideae</taxon>
        <taxon>50 kb inversion clade</taxon>
        <taxon>NPAAA clade</taxon>
        <taxon>indigoferoid/millettioid clade</taxon>
        <taxon>Phaseoleae</taxon>
        <taxon>Glycine</taxon>
        <taxon>Glycine subgen. Soja</taxon>
    </lineage>
</organism>
<comment type="caution">
    <text evidence="8">The sequence shown here is derived from an EMBL/GenBank/DDBJ whole genome shotgun (WGS) entry which is preliminary data.</text>
</comment>
<dbReference type="AlphaFoldDB" id="A0A445JS95"/>
<name>A0A445JS95_GLYSO</name>
<keyword evidence="9" id="KW-1185">Reference proteome</keyword>
<proteinExistence type="predicted"/>
<keyword evidence="5" id="KW-0539">Nucleus</keyword>
<accession>A0A445JS95</accession>
<dbReference type="GO" id="GO:0000981">
    <property type="term" value="F:DNA-binding transcription factor activity, RNA polymerase II-specific"/>
    <property type="evidence" value="ECO:0007669"/>
    <property type="project" value="TreeGrafter"/>
</dbReference>
<dbReference type="Gramene" id="XM_028384975.1">
    <property type="protein sequence ID" value="XP_028240776.1"/>
    <property type="gene ID" value="LOC114419320"/>
</dbReference>
<dbReference type="SMR" id="A0A445JS95"/>
<dbReference type="GO" id="GO:0005634">
    <property type="term" value="C:nucleus"/>
    <property type="evidence" value="ECO:0007669"/>
    <property type="project" value="UniProtKB-SubCell"/>
</dbReference>
<evidence type="ECO:0000313" key="8">
    <source>
        <dbReference type="EMBL" id="RZC01366.1"/>
    </source>
</evidence>
<evidence type="ECO:0000256" key="2">
    <source>
        <dbReference type="ARBA" id="ARBA00023015"/>
    </source>
</evidence>
<reference evidence="8 9" key="1">
    <citation type="submission" date="2018-09" db="EMBL/GenBank/DDBJ databases">
        <title>A high-quality reference genome of wild soybean provides a powerful tool to mine soybean genomes.</title>
        <authorList>
            <person name="Xie M."/>
            <person name="Chung C.Y.L."/>
            <person name="Li M.-W."/>
            <person name="Wong F.-L."/>
            <person name="Chan T.-F."/>
            <person name="Lam H.-M."/>
        </authorList>
    </citation>
    <scope>NUCLEOTIDE SEQUENCE [LARGE SCALE GENOMIC DNA]</scope>
    <source>
        <strain evidence="9">cv. W05</strain>
        <tissue evidence="8">Hypocotyl of etiolated seedlings</tissue>
    </source>
</reference>
<dbReference type="GO" id="GO:0000978">
    <property type="term" value="F:RNA polymerase II cis-regulatory region sequence-specific DNA binding"/>
    <property type="evidence" value="ECO:0007669"/>
    <property type="project" value="TreeGrafter"/>
</dbReference>
<dbReference type="SMART" id="SM00432">
    <property type="entry name" value="MADS"/>
    <property type="match status" value="1"/>
</dbReference>
<dbReference type="InterPro" id="IPR036879">
    <property type="entry name" value="TF_MADSbox_sf"/>
</dbReference>
<evidence type="ECO:0000256" key="3">
    <source>
        <dbReference type="ARBA" id="ARBA00023125"/>
    </source>
</evidence>
<dbReference type="Gene3D" id="3.40.1810.10">
    <property type="entry name" value="Transcription factor, MADS-box"/>
    <property type="match status" value="1"/>
</dbReference>
<evidence type="ECO:0000256" key="4">
    <source>
        <dbReference type="ARBA" id="ARBA00023163"/>
    </source>
</evidence>
<dbReference type="FunFam" id="3.40.1810.10:FF:000039">
    <property type="entry name" value="Agamous-like MADS-box protein AGL62"/>
    <property type="match status" value="1"/>
</dbReference>
<evidence type="ECO:0000256" key="5">
    <source>
        <dbReference type="ARBA" id="ARBA00023242"/>
    </source>
</evidence>
<dbReference type="GO" id="GO:0046983">
    <property type="term" value="F:protein dimerization activity"/>
    <property type="evidence" value="ECO:0007669"/>
    <property type="project" value="InterPro"/>
</dbReference>
<keyword evidence="4" id="KW-0804">Transcription</keyword>
<dbReference type="InterPro" id="IPR002100">
    <property type="entry name" value="TF_MADSbox"/>
</dbReference>